<sequence>MNDSKKPHPKYGTRQAKIIPVIWTRGLIGTGEENNPVRMQECFWKLDGTLIAKKEARDY</sequence>
<protein>
    <submittedName>
        <fullName evidence="1">Uncharacterized protein</fullName>
    </submittedName>
</protein>
<dbReference type="EMBL" id="BK032859">
    <property type="protein sequence ID" value="DAF64416.1"/>
    <property type="molecule type" value="Genomic_DNA"/>
</dbReference>
<organism evidence="1">
    <name type="scientific">Siphoviridae sp. ct9UA16</name>
    <dbReference type="NCBI Taxonomy" id="2827793"/>
    <lineage>
        <taxon>Viruses</taxon>
        <taxon>Duplodnaviria</taxon>
        <taxon>Heunggongvirae</taxon>
        <taxon>Uroviricota</taxon>
        <taxon>Caudoviricetes</taxon>
    </lineage>
</organism>
<accession>A0A8S5TMJ1</accession>
<evidence type="ECO:0000313" key="1">
    <source>
        <dbReference type="EMBL" id="DAF64416.1"/>
    </source>
</evidence>
<proteinExistence type="predicted"/>
<name>A0A8S5TMJ1_9CAUD</name>
<reference evidence="1" key="1">
    <citation type="journal article" date="2021" name="Proc. Natl. Acad. Sci. U.S.A.">
        <title>A Catalog of Tens of Thousands of Viruses from Human Metagenomes Reveals Hidden Associations with Chronic Diseases.</title>
        <authorList>
            <person name="Tisza M.J."/>
            <person name="Buck C.B."/>
        </authorList>
    </citation>
    <scope>NUCLEOTIDE SEQUENCE</scope>
    <source>
        <strain evidence="1">Ct9UA16</strain>
    </source>
</reference>